<organism evidence="2 3">
    <name type="scientific">Kineococcus aurantiacus</name>
    <dbReference type="NCBI Taxonomy" id="37633"/>
    <lineage>
        <taxon>Bacteria</taxon>
        <taxon>Bacillati</taxon>
        <taxon>Actinomycetota</taxon>
        <taxon>Actinomycetes</taxon>
        <taxon>Kineosporiales</taxon>
        <taxon>Kineosporiaceae</taxon>
        <taxon>Kineococcus</taxon>
    </lineage>
</organism>
<dbReference type="Pfam" id="PF26606">
    <property type="entry name" value="SCO4848"/>
    <property type="match status" value="1"/>
</dbReference>
<keyword evidence="1" id="KW-0812">Transmembrane</keyword>
<protein>
    <recommendedName>
        <fullName evidence="4">Integral membrane protein</fullName>
    </recommendedName>
</protein>
<proteinExistence type="predicted"/>
<comment type="caution">
    <text evidence="2">The sequence shown here is derived from an EMBL/GenBank/DDBJ whole genome shotgun (WGS) entry which is preliminary data.</text>
</comment>
<dbReference type="EMBL" id="JACCBB010000001">
    <property type="protein sequence ID" value="NYD21880.1"/>
    <property type="molecule type" value="Genomic_DNA"/>
</dbReference>
<feature type="transmembrane region" description="Helical" evidence="1">
    <location>
        <begin position="7"/>
        <end position="25"/>
    </location>
</feature>
<dbReference type="NCBIfam" id="NF046117">
    <property type="entry name" value="SCO4848_fam"/>
    <property type="match status" value="1"/>
</dbReference>
<name>A0A7Y9DIR6_9ACTN</name>
<keyword evidence="3" id="KW-1185">Reference proteome</keyword>
<evidence type="ECO:0000313" key="2">
    <source>
        <dbReference type="EMBL" id="NYD21880.1"/>
    </source>
</evidence>
<sequence>MVLSKPVSWFLVLFGVWSWFIWPNFLRNIWGDPRSFDDGAQPFLLVHLVLVVVSLVLGTAIAVIGVRGLRGLRGSARRPGGH</sequence>
<gene>
    <name evidence="2" type="ORF">BJ968_001420</name>
</gene>
<dbReference type="AlphaFoldDB" id="A0A7Y9DIR6"/>
<dbReference type="RefSeq" id="WP_179750487.1">
    <property type="nucleotide sequence ID" value="NZ_BAAAGN010000005.1"/>
</dbReference>
<evidence type="ECO:0000256" key="1">
    <source>
        <dbReference type="SAM" id="Phobius"/>
    </source>
</evidence>
<keyword evidence="1" id="KW-1133">Transmembrane helix</keyword>
<dbReference type="Proteomes" id="UP000521922">
    <property type="component" value="Unassembled WGS sequence"/>
</dbReference>
<reference evidence="2 3" key="1">
    <citation type="submission" date="2020-07" db="EMBL/GenBank/DDBJ databases">
        <title>Sequencing the genomes of 1000 actinobacteria strains.</title>
        <authorList>
            <person name="Klenk H.-P."/>
        </authorList>
    </citation>
    <scope>NUCLEOTIDE SEQUENCE [LARGE SCALE GENOMIC DNA]</scope>
    <source>
        <strain evidence="2 3">DSM 7487</strain>
    </source>
</reference>
<evidence type="ECO:0000313" key="3">
    <source>
        <dbReference type="Proteomes" id="UP000521922"/>
    </source>
</evidence>
<accession>A0A7Y9DIR6</accession>
<keyword evidence="1" id="KW-0472">Membrane</keyword>
<dbReference type="InterPro" id="IPR058061">
    <property type="entry name" value="SCO4848-like"/>
</dbReference>
<evidence type="ECO:0008006" key="4">
    <source>
        <dbReference type="Google" id="ProtNLM"/>
    </source>
</evidence>
<feature type="transmembrane region" description="Helical" evidence="1">
    <location>
        <begin position="45"/>
        <end position="69"/>
    </location>
</feature>